<feature type="non-terminal residue" evidence="1">
    <location>
        <position position="1"/>
    </location>
</feature>
<evidence type="ECO:0000313" key="1">
    <source>
        <dbReference type="EMBL" id="KAF5894852.1"/>
    </source>
</evidence>
<organism evidence="1 2">
    <name type="scientific">Clarias magur</name>
    <name type="common">Asian catfish</name>
    <name type="synonym">Macropteronotus magur</name>
    <dbReference type="NCBI Taxonomy" id="1594786"/>
    <lineage>
        <taxon>Eukaryota</taxon>
        <taxon>Metazoa</taxon>
        <taxon>Chordata</taxon>
        <taxon>Craniata</taxon>
        <taxon>Vertebrata</taxon>
        <taxon>Euteleostomi</taxon>
        <taxon>Actinopterygii</taxon>
        <taxon>Neopterygii</taxon>
        <taxon>Teleostei</taxon>
        <taxon>Ostariophysi</taxon>
        <taxon>Siluriformes</taxon>
        <taxon>Clariidae</taxon>
        <taxon>Clarias</taxon>
    </lineage>
</organism>
<gene>
    <name evidence="1" type="ORF">DAT39_015430</name>
</gene>
<sequence>CSKPPEYSSKYLQDTNYDGSLCHSIEYRSGDKRYMLVGPRTSIGSTLVPGSNGNTYVIQDRRGRTSVE</sequence>
<reference evidence="1" key="1">
    <citation type="submission" date="2020-07" db="EMBL/GenBank/DDBJ databases">
        <title>Clarias magur genome sequencing, assembly and annotation.</title>
        <authorList>
            <person name="Kushwaha B."/>
            <person name="Kumar R."/>
            <person name="Das P."/>
            <person name="Joshi C.G."/>
            <person name="Kumar D."/>
            <person name="Nagpure N.S."/>
            <person name="Pandey M."/>
            <person name="Agarwal S."/>
            <person name="Srivastava S."/>
            <person name="Singh M."/>
            <person name="Sahoo L."/>
            <person name="Jayasankar P."/>
            <person name="Meher P.K."/>
            <person name="Koringa P.G."/>
            <person name="Iquebal M.A."/>
            <person name="Das S.P."/>
            <person name="Bit A."/>
            <person name="Patnaik S."/>
            <person name="Patel N."/>
            <person name="Shah T.M."/>
            <person name="Hinsu A."/>
            <person name="Jena J.K."/>
        </authorList>
    </citation>
    <scope>NUCLEOTIDE SEQUENCE</scope>
    <source>
        <strain evidence="1">CIFAMagur01</strain>
        <tissue evidence="1">Testis</tissue>
    </source>
</reference>
<protein>
    <submittedName>
        <fullName evidence="1">Protocadherin alpha-8-like</fullName>
    </submittedName>
</protein>
<comment type="caution">
    <text evidence="1">The sequence shown here is derived from an EMBL/GenBank/DDBJ whole genome shotgun (WGS) entry which is preliminary data.</text>
</comment>
<proteinExistence type="predicted"/>
<feature type="non-terminal residue" evidence="1">
    <location>
        <position position="68"/>
    </location>
</feature>
<dbReference type="OrthoDB" id="8757252at2759"/>
<keyword evidence="2" id="KW-1185">Reference proteome</keyword>
<accession>A0A8J4UBW1</accession>
<name>A0A8J4UBW1_CLAMG</name>
<dbReference type="EMBL" id="QNUK01000352">
    <property type="protein sequence ID" value="KAF5894852.1"/>
    <property type="molecule type" value="Genomic_DNA"/>
</dbReference>
<dbReference type="AlphaFoldDB" id="A0A8J4UBW1"/>
<evidence type="ECO:0000313" key="2">
    <source>
        <dbReference type="Proteomes" id="UP000727407"/>
    </source>
</evidence>
<dbReference type="Proteomes" id="UP000727407">
    <property type="component" value="Unassembled WGS sequence"/>
</dbReference>